<name>A0A3D9HJ60_9FLAO</name>
<dbReference type="RefSeq" id="WP_116039750.1">
    <property type="nucleotide sequence ID" value="NZ_QRDX01000002.1"/>
</dbReference>
<dbReference type="AlphaFoldDB" id="A0A3D9HJ60"/>
<proteinExistence type="predicted"/>
<reference evidence="1 2" key="1">
    <citation type="submission" date="2018-07" db="EMBL/GenBank/DDBJ databases">
        <title>Genomic Encyclopedia of Type Strains, Phase III (KMG-III): the genomes of soil and plant-associated and newly described type strains.</title>
        <authorList>
            <person name="Whitman W."/>
        </authorList>
    </citation>
    <scope>NUCLEOTIDE SEQUENCE [LARGE SCALE GENOMIC DNA]</scope>
    <source>
        <strain evidence="1 2">CECT 8487</strain>
    </source>
</reference>
<protein>
    <submittedName>
        <fullName evidence="1">Uncharacterized protein</fullName>
    </submittedName>
</protein>
<keyword evidence="2" id="KW-1185">Reference proteome</keyword>
<dbReference type="PANTHER" id="PTHR41339:SF1">
    <property type="entry name" value="SECRETED PROTEIN"/>
    <property type="match status" value="1"/>
</dbReference>
<comment type="caution">
    <text evidence="1">The sequence shown here is derived from an EMBL/GenBank/DDBJ whole genome shotgun (WGS) entry which is preliminary data.</text>
</comment>
<sequence>MKQLNVLIWMLLLVSVNLFAQQEKGIIGATNWLNNWTEFQPGKEYYREPTQIITGNITKDTKLYKRDTYLLIGSVFVTNESTLYIEPGTVILGDYDTKASLTISKGSKIVAEGTETDPIIFSSNKSVKKAGDWGGLILLGDAPLNKFGNGSVASFHSKLQPENYVNTNYGGNNSESSSGILKYVRIEYSGKRVRGAGYFNGLLLAGIGSETILENIMVTYTAGDAFEIWGGDITLNQAVSYKANSNDFKFNYGTQCRLNNSLAIRSPYISSSEGSRCLKVLSYDKREEVDFSKKSTFVVAKNITIFNDTENLEEDIEKGLVKEGVYVGQDAALDMNKSVISGFNPAVILDDRISINQGNLEKIKFTDMYFNNCNGNIFTAYNNNNDDLENWYGNAAFFNVYSKSSNKETFIDIENQRRPDYRLRINKIIAINKPEVDED</sequence>
<dbReference type="EMBL" id="QRDX01000002">
    <property type="protein sequence ID" value="RED49311.1"/>
    <property type="molecule type" value="Genomic_DNA"/>
</dbReference>
<gene>
    <name evidence="1" type="ORF">DFQ02_10276</name>
</gene>
<evidence type="ECO:0000313" key="2">
    <source>
        <dbReference type="Proteomes" id="UP000256629"/>
    </source>
</evidence>
<dbReference type="PANTHER" id="PTHR41339">
    <property type="entry name" value="LIPL48"/>
    <property type="match status" value="1"/>
</dbReference>
<organism evidence="1 2">
    <name type="scientific">Seonamhaeicola aphaedonensis</name>
    <dbReference type="NCBI Taxonomy" id="1461338"/>
    <lineage>
        <taxon>Bacteria</taxon>
        <taxon>Pseudomonadati</taxon>
        <taxon>Bacteroidota</taxon>
        <taxon>Flavobacteriia</taxon>
        <taxon>Flavobacteriales</taxon>
        <taxon>Flavobacteriaceae</taxon>
    </lineage>
</organism>
<evidence type="ECO:0000313" key="1">
    <source>
        <dbReference type="EMBL" id="RED49311.1"/>
    </source>
</evidence>
<accession>A0A3D9HJ60</accession>
<dbReference type="Proteomes" id="UP000256629">
    <property type="component" value="Unassembled WGS sequence"/>
</dbReference>
<dbReference type="OrthoDB" id="1521716at2"/>